<dbReference type="AlphaFoldDB" id="A0A4Y8RGR0"/>
<dbReference type="OrthoDB" id="9850743at2"/>
<name>A0A4Y8RGR0_9HYPH</name>
<reference evidence="2 3" key="1">
    <citation type="submission" date="2019-03" db="EMBL/GenBank/DDBJ databases">
        <title>Jiella endophytica sp. nov., a novel endophytic bacterium isolated from root of Ficus microcarpa Linn. f.</title>
        <authorList>
            <person name="Tuo L."/>
        </authorList>
    </citation>
    <scope>NUCLEOTIDE SEQUENCE [LARGE SCALE GENOMIC DNA]</scope>
    <source>
        <strain evidence="2 3">CBS5Q-3</strain>
    </source>
</reference>
<feature type="transmembrane region" description="Helical" evidence="1">
    <location>
        <begin position="15"/>
        <end position="35"/>
    </location>
</feature>
<keyword evidence="3" id="KW-1185">Reference proteome</keyword>
<accession>A0A4Y8RGR0</accession>
<evidence type="ECO:0000313" key="3">
    <source>
        <dbReference type="Proteomes" id="UP000298179"/>
    </source>
</evidence>
<keyword evidence="1" id="KW-1133">Transmembrane helix</keyword>
<keyword evidence="1" id="KW-0472">Membrane</keyword>
<evidence type="ECO:0000256" key="1">
    <source>
        <dbReference type="SAM" id="Phobius"/>
    </source>
</evidence>
<dbReference type="RefSeq" id="WP_134762816.1">
    <property type="nucleotide sequence ID" value="NZ_SOZD01000004.1"/>
</dbReference>
<comment type="caution">
    <text evidence="2">The sequence shown here is derived from an EMBL/GenBank/DDBJ whole genome shotgun (WGS) entry which is preliminary data.</text>
</comment>
<protein>
    <submittedName>
        <fullName evidence="2">Uncharacterized protein</fullName>
    </submittedName>
</protein>
<sequence length="225" mass="24600">MARAPSGSWKVPPCGVWHLTFSVCVAIALLFGLLVTAASDAIARDDQPIFSLWPSLEIEHGEPIKLSFGFRDKECEPQSPNCTALVVSCAAQNPPALVLEYRGLNIGSLLFAAIIRRTATSGQFIRSGRSVVHLGLVSGERMKDEVIGSWLVTWETDSPEKMRSLLRLFRGEEPVQMPFPLYVSAAPPAMLERHAEPSGEDLMKKFAEACSAYLGVGGIDRRMGR</sequence>
<proteinExistence type="predicted"/>
<organism evidence="2 3">
    <name type="scientific">Jiella endophytica</name>
    <dbReference type="NCBI Taxonomy" id="2558362"/>
    <lineage>
        <taxon>Bacteria</taxon>
        <taxon>Pseudomonadati</taxon>
        <taxon>Pseudomonadota</taxon>
        <taxon>Alphaproteobacteria</taxon>
        <taxon>Hyphomicrobiales</taxon>
        <taxon>Aurantimonadaceae</taxon>
        <taxon>Jiella</taxon>
    </lineage>
</organism>
<dbReference type="Proteomes" id="UP000298179">
    <property type="component" value="Unassembled WGS sequence"/>
</dbReference>
<keyword evidence="1" id="KW-0812">Transmembrane</keyword>
<gene>
    <name evidence="2" type="ORF">E3C22_14825</name>
</gene>
<evidence type="ECO:0000313" key="2">
    <source>
        <dbReference type="EMBL" id="TFF21932.1"/>
    </source>
</evidence>
<dbReference type="EMBL" id="SOZD01000004">
    <property type="protein sequence ID" value="TFF21932.1"/>
    <property type="molecule type" value="Genomic_DNA"/>
</dbReference>